<dbReference type="SUPFAM" id="SSF54285">
    <property type="entry name" value="MoaD/ThiS"/>
    <property type="match status" value="1"/>
</dbReference>
<reference evidence="1 2" key="1">
    <citation type="submission" date="2019-06" db="EMBL/GenBank/DDBJ databases">
        <title>Draft genome sequence of Corynebacterium striatum NBRC 15291.</title>
        <authorList>
            <person name="Miura T."/>
            <person name="Furukawa M."/>
            <person name="Shimamura M."/>
            <person name="Ohyama Y."/>
            <person name="Yamazoe A."/>
            <person name="Kawasaki H."/>
        </authorList>
    </citation>
    <scope>NUCLEOTIDE SEQUENCE [LARGE SCALE GENOMIC DNA]</scope>
    <source>
        <strain evidence="1 2">NBRC 15291</strain>
    </source>
</reference>
<proteinExistence type="predicted"/>
<evidence type="ECO:0000313" key="2">
    <source>
        <dbReference type="Proteomes" id="UP000315234"/>
    </source>
</evidence>
<dbReference type="AlphaFoldDB" id="A0ABC9ZJZ6"/>
<dbReference type="InterPro" id="IPR003749">
    <property type="entry name" value="ThiS/MoaD-like"/>
</dbReference>
<evidence type="ECO:0008006" key="3">
    <source>
        <dbReference type="Google" id="ProtNLM"/>
    </source>
</evidence>
<dbReference type="InterPro" id="IPR012675">
    <property type="entry name" value="Beta-grasp_dom_sf"/>
</dbReference>
<comment type="caution">
    <text evidence="1">The sequence shown here is derived from an EMBL/GenBank/DDBJ whole genome shotgun (WGS) entry which is preliminary data.</text>
</comment>
<evidence type="ECO:0000313" key="1">
    <source>
        <dbReference type="EMBL" id="GEA42333.1"/>
    </source>
</evidence>
<dbReference type="Proteomes" id="UP000315234">
    <property type="component" value="Unassembled WGS sequence"/>
</dbReference>
<dbReference type="CDD" id="cd17040">
    <property type="entry name" value="Ubl_MoaD_like"/>
    <property type="match status" value="1"/>
</dbReference>
<accession>A0ABC9ZJZ6</accession>
<gene>
    <name evidence="1" type="ORF">Cst04h_05030</name>
</gene>
<dbReference type="Pfam" id="PF02597">
    <property type="entry name" value="ThiS"/>
    <property type="match status" value="1"/>
</dbReference>
<name>A0ABC9ZJZ6_CORST</name>
<protein>
    <recommendedName>
        <fullName evidence="3">Molybdopterin synthase sulfur carrier subunit</fullName>
    </recommendedName>
</protein>
<dbReference type="Gene3D" id="3.10.20.30">
    <property type="match status" value="1"/>
</dbReference>
<dbReference type="InterPro" id="IPR016155">
    <property type="entry name" value="Mopterin_synth/thiamin_S_b"/>
</dbReference>
<dbReference type="EMBL" id="BJLD01000001">
    <property type="protein sequence ID" value="GEA42333.1"/>
    <property type="molecule type" value="Genomic_DNA"/>
</dbReference>
<sequence>MFFVTAHAGVPLLMCLVNLSNFNGTFNAKTGIVADMVEIHYFAAARAAAGVSHELVDAPATLGELLNELATTHTGTTEAGMGLGEVLERCTFLVDGKNAERAATLEGATRVDVLPPFAGG</sequence>
<organism evidence="1 2">
    <name type="scientific">Corynebacterium striatum</name>
    <dbReference type="NCBI Taxonomy" id="43770"/>
    <lineage>
        <taxon>Bacteria</taxon>
        <taxon>Bacillati</taxon>
        <taxon>Actinomycetota</taxon>
        <taxon>Actinomycetes</taxon>
        <taxon>Mycobacteriales</taxon>
        <taxon>Corynebacteriaceae</taxon>
        <taxon>Corynebacterium</taxon>
    </lineage>
</organism>